<dbReference type="InterPro" id="IPR009003">
    <property type="entry name" value="Peptidase_S1_PA"/>
</dbReference>
<dbReference type="Gene3D" id="2.40.10.10">
    <property type="entry name" value="Trypsin-like serine proteases"/>
    <property type="match status" value="2"/>
</dbReference>
<dbReference type="EMBL" id="WTUW01000002">
    <property type="protein sequence ID" value="MZR31296.1"/>
    <property type="molecule type" value="Genomic_DNA"/>
</dbReference>
<evidence type="ECO:0000256" key="1">
    <source>
        <dbReference type="ARBA" id="ARBA00022729"/>
    </source>
</evidence>
<dbReference type="SUPFAM" id="SSF50494">
    <property type="entry name" value="Trypsin-like serine proteases"/>
    <property type="match status" value="1"/>
</dbReference>
<keyword evidence="3 5" id="KW-0645">Protease</keyword>
<evidence type="ECO:0000313" key="5">
    <source>
        <dbReference type="EMBL" id="MZR31296.1"/>
    </source>
</evidence>
<organism evidence="5 6">
    <name type="scientific">Sneathiella litorea</name>
    <dbReference type="NCBI Taxonomy" id="2606216"/>
    <lineage>
        <taxon>Bacteria</taxon>
        <taxon>Pseudomonadati</taxon>
        <taxon>Pseudomonadota</taxon>
        <taxon>Alphaproteobacteria</taxon>
        <taxon>Sneathiellales</taxon>
        <taxon>Sneathiellaceae</taxon>
        <taxon>Sneathiella</taxon>
    </lineage>
</organism>
<dbReference type="Proteomes" id="UP000476030">
    <property type="component" value="Unassembled WGS sequence"/>
</dbReference>
<keyword evidence="3" id="KW-0378">Hydrolase</keyword>
<protein>
    <submittedName>
        <fullName evidence="5">Trypsin-like serine protease</fullName>
    </submittedName>
</protein>
<sequence length="278" mass="30320">MRLIARLSLVSLKKLAIFVHIFILAGVLFPAGARADMPSQDKALTVPGIKGKDNRVRVRIAEDPWRTIGRLNRNGSHCTGILVGPSLVLTAAHCFWDTRRNKWSVPSAFHFVLGYEKGVVKAHSKIESFELSDGRQPVQSTRKPAPEADWAIARLEEPLGNKFGFARPADLNLLDLKDRLSKGAVVVQAGYSRDIAHILTADEDCEINNLVQSKSGFVLLHQCDATQGDSGSPLFLKIGQSYTLLGIHVATLTLSNGASEGIAVSVQMFGERISKLTK</sequence>
<dbReference type="PROSITE" id="PS50240">
    <property type="entry name" value="TRYPSIN_DOM"/>
    <property type="match status" value="1"/>
</dbReference>
<dbReference type="InterPro" id="IPR043504">
    <property type="entry name" value="Peptidase_S1_PA_chymotrypsin"/>
</dbReference>
<evidence type="ECO:0000313" key="6">
    <source>
        <dbReference type="Proteomes" id="UP000476030"/>
    </source>
</evidence>
<evidence type="ECO:0000259" key="4">
    <source>
        <dbReference type="PROSITE" id="PS50240"/>
    </source>
</evidence>
<dbReference type="Pfam" id="PF00089">
    <property type="entry name" value="Trypsin"/>
    <property type="match status" value="1"/>
</dbReference>
<dbReference type="InterPro" id="IPR001314">
    <property type="entry name" value="Peptidase_S1A"/>
</dbReference>
<dbReference type="InterPro" id="IPR033116">
    <property type="entry name" value="TRYPSIN_SER"/>
</dbReference>
<dbReference type="InterPro" id="IPR050966">
    <property type="entry name" value="Glutamyl_endopeptidase"/>
</dbReference>
<dbReference type="GO" id="GO:0006508">
    <property type="term" value="P:proteolysis"/>
    <property type="evidence" value="ECO:0007669"/>
    <property type="project" value="UniProtKB-KW"/>
</dbReference>
<keyword evidence="3" id="KW-0720">Serine protease</keyword>
<keyword evidence="6" id="KW-1185">Reference proteome</keyword>
<evidence type="ECO:0000256" key="3">
    <source>
        <dbReference type="RuleBase" id="RU363034"/>
    </source>
</evidence>
<gene>
    <name evidence="5" type="ORF">GQE98_11700</name>
</gene>
<name>A0A6L8W852_9PROT</name>
<dbReference type="PANTHER" id="PTHR15462:SF8">
    <property type="entry name" value="SERINE PROTEASE"/>
    <property type="match status" value="1"/>
</dbReference>
<reference evidence="5 6" key="1">
    <citation type="submission" date="2019-12" db="EMBL/GenBank/DDBJ databases">
        <title>Snethiella sp. nov. sp. isolated from sea sand.</title>
        <authorList>
            <person name="Kim J."/>
            <person name="Jeong S.E."/>
            <person name="Jung H.S."/>
            <person name="Jeon C.O."/>
        </authorList>
    </citation>
    <scope>NUCLEOTIDE SEQUENCE [LARGE SCALE GENOMIC DNA]</scope>
    <source>
        <strain evidence="5 6">DP05</strain>
    </source>
</reference>
<dbReference type="RefSeq" id="WP_161315813.1">
    <property type="nucleotide sequence ID" value="NZ_WTUW01000002.1"/>
</dbReference>
<dbReference type="InterPro" id="IPR018114">
    <property type="entry name" value="TRYPSIN_HIS"/>
</dbReference>
<dbReference type="PRINTS" id="PR00722">
    <property type="entry name" value="CHYMOTRYPSIN"/>
</dbReference>
<dbReference type="InterPro" id="IPR001254">
    <property type="entry name" value="Trypsin_dom"/>
</dbReference>
<proteinExistence type="predicted"/>
<dbReference type="PANTHER" id="PTHR15462">
    <property type="entry name" value="SERINE PROTEASE"/>
    <property type="match status" value="1"/>
</dbReference>
<comment type="caution">
    <text evidence="5">The sequence shown here is derived from an EMBL/GenBank/DDBJ whole genome shotgun (WGS) entry which is preliminary data.</text>
</comment>
<dbReference type="GO" id="GO:0004252">
    <property type="term" value="F:serine-type endopeptidase activity"/>
    <property type="evidence" value="ECO:0007669"/>
    <property type="project" value="InterPro"/>
</dbReference>
<feature type="domain" description="Peptidase S1" evidence="4">
    <location>
        <begin position="49"/>
        <end position="278"/>
    </location>
</feature>
<dbReference type="PROSITE" id="PS00134">
    <property type="entry name" value="TRYPSIN_HIS"/>
    <property type="match status" value="1"/>
</dbReference>
<accession>A0A6L8W852</accession>
<evidence type="ECO:0000256" key="2">
    <source>
        <dbReference type="ARBA" id="ARBA00023157"/>
    </source>
</evidence>
<dbReference type="PROSITE" id="PS00135">
    <property type="entry name" value="TRYPSIN_SER"/>
    <property type="match status" value="1"/>
</dbReference>
<dbReference type="AlphaFoldDB" id="A0A6L8W852"/>
<keyword evidence="2" id="KW-1015">Disulfide bond</keyword>
<keyword evidence="1" id="KW-0732">Signal</keyword>